<protein>
    <submittedName>
        <fullName evidence="2">WD40 domain protein beta Propeller</fullName>
    </submittedName>
</protein>
<dbReference type="InterPro" id="IPR011042">
    <property type="entry name" value="6-blade_b-propeller_TolB-like"/>
</dbReference>
<dbReference type="Pfam" id="PF26549">
    <property type="entry name" value="Tricorn_N"/>
    <property type="match status" value="1"/>
</dbReference>
<dbReference type="Pfam" id="PF07676">
    <property type="entry name" value="PD40"/>
    <property type="match status" value="1"/>
</dbReference>
<dbReference type="Gene3D" id="2.120.10.30">
    <property type="entry name" value="TolB, C-terminal domain"/>
    <property type="match status" value="2"/>
</dbReference>
<evidence type="ECO:0000256" key="1">
    <source>
        <dbReference type="ARBA" id="ARBA00009820"/>
    </source>
</evidence>
<accession>A7NRG5</accession>
<evidence type="ECO:0000313" key="2">
    <source>
        <dbReference type="EMBL" id="ABU60161.1"/>
    </source>
</evidence>
<proteinExistence type="inferred from homology"/>
<dbReference type="STRING" id="383372.Rcas_4129"/>
<organism evidence="2 3">
    <name type="scientific">Roseiflexus castenholzii (strain DSM 13941 / HLO8)</name>
    <dbReference type="NCBI Taxonomy" id="383372"/>
    <lineage>
        <taxon>Bacteria</taxon>
        <taxon>Bacillati</taxon>
        <taxon>Chloroflexota</taxon>
        <taxon>Chloroflexia</taxon>
        <taxon>Chloroflexales</taxon>
        <taxon>Roseiflexineae</taxon>
        <taxon>Roseiflexaceae</taxon>
        <taxon>Roseiflexus</taxon>
    </lineage>
</organism>
<dbReference type="HOGENOM" id="CLU_480499_0_0_0"/>
<gene>
    <name evidence="2" type="ordered locus">Rcas_4129</name>
</gene>
<name>A7NRG5_ROSCS</name>
<dbReference type="eggNOG" id="COG0823">
    <property type="taxonomic scope" value="Bacteria"/>
</dbReference>
<dbReference type="PANTHER" id="PTHR36842">
    <property type="entry name" value="PROTEIN TOLB HOMOLOG"/>
    <property type="match status" value="1"/>
</dbReference>
<dbReference type="SUPFAM" id="SSF82171">
    <property type="entry name" value="DPP6 N-terminal domain-like"/>
    <property type="match status" value="1"/>
</dbReference>
<evidence type="ECO:0000313" key="3">
    <source>
        <dbReference type="Proteomes" id="UP000000263"/>
    </source>
</evidence>
<dbReference type="KEGG" id="rca:Rcas_4129"/>
<reference evidence="2 3" key="1">
    <citation type="submission" date="2007-08" db="EMBL/GenBank/DDBJ databases">
        <title>Complete sequence of Roseiflexus castenholzii DSM 13941.</title>
        <authorList>
            <consortium name="US DOE Joint Genome Institute"/>
            <person name="Copeland A."/>
            <person name="Lucas S."/>
            <person name="Lapidus A."/>
            <person name="Barry K."/>
            <person name="Glavina del Rio T."/>
            <person name="Dalin E."/>
            <person name="Tice H."/>
            <person name="Pitluck S."/>
            <person name="Thompson L.S."/>
            <person name="Brettin T."/>
            <person name="Bruce D."/>
            <person name="Detter J.C."/>
            <person name="Han C."/>
            <person name="Tapia R."/>
            <person name="Schmutz J."/>
            <person name="Larimer F."/>
            <person name="Land M."/>
            <person name="Hauser L."/>
            <person name="Kyrpides N."/>
            <person name="Mikhailova N."/>
            <person name="Bryant D.A."/>
            <person name="Hanada S."/>
            <person name="Tsukatani Y."/>
            <person name="Richardson P."/>
        </authorList>
    </citation>
    <scope>NUCLEOTIDE SEQUENCE [LARGE SCALE GENOMIC DNA]</scope>
    <source>
        <strain evidence="3">DSM 13941 / HLO8</strain>
    </source>
</reference>
<dbReference type="Proteomes" id="UP000000263">
    <property type="component" value="Chromosome"/>
</dbReference>
<sequence>MPMQFLPFLIVIALGMPLARLASSEPQRPALPGQGRILFAAARGDNGAFDIFSADLAGERAANLTADPYPDRSPSWSPDANHVVFASRRGDNWDLYVMRADGSDLRRLTNHPAYDGEPSWSPDGRRVAFTSMRDGNPEIYTLDLIGGDARRITTHPAADAQPTWSPDGRRIAFTSWRDGNQEIYIADAESGAVINLTNHPAPDHSPAWSPDGGRIAFISDRDGGGNLHIRDLITGEELRAGPDNLGLRDPAWTPGGGLMAVAPWALGGRRFFSRQGVALFSPGMPGGTFVVASLHGYADPSWSNRAVTPLLPDERWLEGRSFDATAPPVDVASLPRGMVALGDVRAGGIPALAAAVKPSFDALRRDVIEASGYDFLGQLSEASRAVDFQNGTSSFTSWHKAGRAFDTRWDYRVNGQQILYISPEWRAGRLFWRLYLRTSRQDGSMGEPLTAPVFDVQNRRLLPPPAGYFVDFTALAAAHGWNRIAAQERDTFDWRTQILALEYWHFERRDGLSWYQAMRLVHDDQTLERIFTIERVLEAGARPQFFPFLGLPWAQLPPPVAGPISLPMGRRQ</sequence>
<dbReference type="EMBL" id="CP000804">
    <property type="protein sequence ID" value="ABU60161.1"/>
    <property type="molecule type" value="Genomic_DNA"/>
</dbReference>
<keyword evidence="3" id="KW-1185">Reference proteome</keyword>
<dbReference type="PANTHER" id="PTHR36842:SF1">
    <property type="entry name" value="PROTEIN TOLB"/>
    <property type="match status" value="1"/>
</dbReference>
<comment type="similarity">
    <text evidence="1">Belongs to the TolB family.</text>
</comment>
<dbReference type="AlphaFoldDB" id="A7NRG5"/>
<dbReference type="InterPro" id="IPR011659">
    <property type="entry name" value="WD40"/>
</dbReference>
<dbReference type="RefSeq" id="WP_012122582.1">
    <property type="nucleotide sequence ID" value="NC_009767.1"/>
</dbReference>